<evidence type="ECO:0000259" key="3">
    <source>
        <dbReference type="Pfam" id="PF02475"/>
    </source>
</evidence>
<organism evidence="4 5">
    <name type="scientific">Pseudooceanicola pacificus</name>
    <dbReference type="NCBI Taxonomy" id="2676438"/>
    <lineage>
        <taxon>Bacteria</taxon>
        <taxon>Pseudomonadati</taxon>
        <taxon>Pseudomonadota</taxon>
        <taxon>Alphaproteobacteria</taxon>
        <taxon>Rhodobacterales</taxon>
        <taxon>Paracoccaceae</taxon>
        <taxon>Pseudooceanicola</taxon>
    </lineage>
</organism>
<evidence type="ECO:0000256" key="1">
    <source>
        <dbReference type="ARBA" id="ARBA00022679"/>
    </source>
</evidence>
<proteinExistence type="predicted"/>
<dbReference type="GO" id="GO:0008168">
    <property type="term" value="F:methyltransferase activity"/>
    <property type="evidence" value="ECO:0007669"/>
    <property type="project" value="UniProtKB-KW"/>
</dbReference>
<dbReference type="AlphaFoldDB" id="A0A844W5P3"/>
<dbReference type="Proteomes" id="UP000443843">
    <property type="component" value="Unassembled WGS sequence"/>
</dbReference>
<reference evidence="4 5" key="1">
    <citation type="submission" date="2019-11" db="EMBL/GenBank/DDBJ databases">
        <title>Pseudooceanicola pacifica sp. nov., isolated from deep-sea sediment of the Pacific Ocean.</title>
        <authorList>
            <person name="Lyu L."/>
        </authorList>
    </citation>
    <scope>NUCLEOTIDE SEQUENCE [LARGE SCALE GENOMIC DNA]</scope>
    <source>
        <strain evidence="4 5">216_PA32_1</strain>
    </source>
</reference>
<evidence type="ECO:0000313" key="5">
    <source>
        <dbReference type="Proteomes" id="UP000443843"/>
    </source>
</evidence>
<sequence length="244" mass="26570">MSPQFNALDTGWSPTSLSEPEVAATCYGVRFPMSPMLHDKRIERLNAGTYEGQEIRGALHVVRKGDRVLELGAGIGAVGAVVAKTAEPAVVASFEANPDLIEHVEALYRLNGLDDRIGVTNRVLMAQPDRPETVSFYIANSYLGSSLIDRADRATRKVSVPTSSFADTVAVLRPNVLLMDIEGGELDILTHADLGGFRALVLEFHPAAYGVEGMRRCKDMVKEAGFERIEGHSSRLVWTCERTG</sequence>
<dbReference type="SUPFAM" id="SSF53335">
    <property type="entry name" value="S-adenosyl-L-methionine-dependent methyltransferases"/>
    <property type="match status" value="1"/>
</dbReference>
<dbReference type="EMBL" id="WNXQ01000012">
    <property type="protein sequence ID" value="MWB79606.1"/>
    <property type="molecule type" value="Genomic_DNA"/>
</dbReference>
<dbReference type="Gene3D" id="3.40.50.150">
    <property type="entry name" value="Vaccinia Virus protein VP39"/>
    <property type="match status" value="1"/>
</dbReference>
<keyword evidence="1 4" id="KW-0808">Transferase</keyword>
<dbReference type="NCBIfam" id="TIGR01444">
    <property type="entry name" value="fkbM_fam"/>
    <property type="match status" value="1"/>
</dbReference>
<keyword evidence="4" id="KW-0489">Methyltransferase</keyword>
<dbReference type="RefSeq" id="WP_160383728.1">
    <property type="nucleotide sequence ID" value="NZ_WNXQ01000012.1"/>
</dbReference>
<dbReference type="InterPro" id="IPR006342">
    <property type="entry name" value="FkbM_mtfrase"/>
</dbReference>
<accession>A0A844W5P3</accession>
<dbReference type="InterPro" id="IPR029063">
    <property type="entry name" value="SAM-dependent_MTases_sf"/>
</dbReference>
<comment type="caution">
    <text evidence="4">The sequence shown here is derived from an EMBL/GenBank/DDBJ whole genome shotgun (WGS) entry which is preliminary data.</text>
</comment>
<dbReference type="Pfam" id="PF02475">
    <property type="entry name" value="TRM5-TYW2_MTfase"/>
    <property type="match status" value="1"/>
</dbReference>
<gene>
    <name evidence="4" type="ORF">GLS40_16350</name>
</gene>
<evidence type="ECO:0000313" key="4">
    <source>
        <dbReference type="EMBL" id="MWB79606.1"/>
    </source>
</evidence>
<feature type="domain" description="TRM5/TYW2-like methyltransferase" evidence="3">
    <location>
        <begin position="59"/>
        <end position="119"/>
    </location>
</feature>
<keyword evidence="5" id="KW-1185">Reference proteome</keyword>
<dbReference type="InterPro" id="IPR056743">
    <property type="entry name" value="TRM5-TYW2-like_MTfase"/>
</dbReference>
<protein>
    <submittedName>
        <fullName evidence="4">FkbM family methyltransferase</fullName>
    </submittedName>
</protein>
<name>A0A844W5P3_9RHOB</name>
<dbReference type="GO" id="GO:0032259">
    <property type="term" value="P:methylation"/>
    <property type="evidence" value="ECO:0007669"/>
    <property type="project" value="UniProtKB-KW"/>
</dbReference>
<keyword evidence="2" id="KW-0949">S-adenosyl-L-methionine</keyword>
<dbReference type="CDD" id="cd02440">
    <property type="entry name" value="AdoMet_MTases"/>
    <property type="match status" value="1"/>
</dbReference>
<evidence type="ECO:0000256" key="2">
    <source>
        <dbReference type="ARBA" id="ARBA00022691"/>
    </source>
</evidence>